<sequence length="410" mass="45628">MDTCQYSESPVPDIQPLLCGKPIEIQAVSFTYERKHWQIIDESIAGDHAYLKTVANGDVEVVSRTLDDDYWMVSYMVDDGPVQYYRYDREEKSAEFLFTECTALEGLSIAKMHSVVIKSRDGLDMVSYYTLPVGSDSDSDGRPDEPLPMVLLVHGGPWARDIWGYDSWQQWLANRGYVVFSTNFRGSTGFGKAFINAGNLEWGGKMNNDLIDAVNWTVQEGIADPDCVAIMGGSYGGYATLWGMTNTPDTFACGVDTVGPSNLLTLFETIPPHWQPEIEEWATRIGDARTEEGRAFLTKRSPLSYVDRIENPLLIGQGANDPRVKQAESDQIVHAMQDADIPVTYLLYTDEGHGFYRPENRLSFYAVTDAFLAEHLGGRYEPIGDDFKGSSIIVQCGDEEVPGLAEAIAD</sequence>
<name>A0AC61L2U8_9EURY</name>
<accession>A0AC61L2U8</accession>
<protein>
    <submittedName>
        <fullName evidence="1">Uncharacterized protein</fullName>
    </submittedName>
</protein>
<organism evidence="1 2">
    <name type="scientific">Candidatus Methanogaster sp</name>
    <dbReference type="NCBI Taxonomy" id="3386292"/>
    <lineage>
        <taxon>Archaea</taxon>
        <taxon>Methanobacteriati</taxon>
        <taxon>Methanobacteriota</taxon>
        <taxon>Stenosarchaea group</taxon>
        <taxon>Methanomicrobia</taxon>
        <taxon>Methanosarcinales</taxon>
        <taxon>ANME-2 cluster</taxon>
        <taxon>Candidatus Methanogasteraceae</taxon>
        <taxon>Candidatus Methanogaster</taxon>
    </lineage>
</organism>
<dbReference type="EMBL" id="PQXF01000013">
    <property type="protein sequence ID" value="PXF60689.1"/>
    <property type="molecule type" value="Genomic_DNA"/>
</dbReference>
<comment type="caution">
    <text evidence="1">The sequence shown here is derived from an EMBL/GenBank/DDBJ whole genome shotgun (WGS) entry which is preliminary data.</text>
</comment>
<gene>
    <name evidence="1" type="ORF">C4B59_08465</name>
</gene>
<dbReference type="Proteomes" id="UP000248329">
    <property type="component" value="Unassembled WGS sequence"/>
</dbReference>
<reference evidence="1" key="1">
    <citation type="submission" date="2018-01" db="EMBL/GenBank/DDBJ databases">
        <authorList>
            <person name="Krukenberg V."/>
        </authorList>
    </citation>
    <scope>NUCLEOTIDE SEQUENCE</scope>
    <source>
        <strain evidence="1">E20ANME2</strain>
    </source>
</reference>
<proteinExistence type="predicted"/>
<evidence type="ECO:0000313" key="2">
    <source>
        <dbReference type="Proteomes" id="UP000248329"/>
    </source>
</evidence>
<evidence type="ECO:0000313" key="1">
    <source>
        <dbReference type="EMBL" id="PXF60689.1"/>
    </source>
</evidence>